<dbReference type="AlphaFoldDB" id="A0A8C6TJ81"/>
<evidence type="ECO:0000256" key="1">
    <source>
        <dbReference type="SAM" id="SignalP"/>
    </source>
</evidence>
<feature type="chain" id="PRO_5034806351" description="Ig-like domain-containing protein" evidence="1">
    <location>
        <begin position="20"/>
        <end position="243"/>
    </location>
</feature>
<dbReference type="InterPro" id="IPR003599">
    <property type="entry name" value="Ig_sub"/>
</dbReference>
<dbReference type="SUPFAM" id="SSF48726">
    <property type="entry name" value="Immunoglobulin"/>
    <property type="match status" value="2"/>
</dbReference>
<dbReference type="InterPro" id="IPR013783">
    <property type="entry name" value="Ig-like_fold"/>
</dbReference>
<dbReference type="InterPro" id="IPR007110">
    <property type="entry name" value="Ig-like_dom"/>
</dbReference>
<dbReference type="Pfam" id="PF07686">
    <property type="entry name" value="V-set"/>
    <property type="match status" value="1"/>
</dbReference>
<accession>A0A8C6TJ81</accession>
<keyword evidence="4" id="KW-1185">Reference proteome</keyword>
<dbReference type="Ensembl" id="ENSNMLT00000025611.1">
    <property type="protein sequence ID" value="ENSNMLP00000022872.1"/>
    <property type="gene ID" value="ENSNMLG00000014725.1"/>
</dbReference>
<reference evidence="3" key="1">
    <citation type="submission" date="2025-08" db="UniProtKB">
        <authorList>
            <consortium name="Ensembl"/>
        </authorList>
    </citation>
    <scope>IDENTIFICATION</scope>
</reference>
<evidence type="ECO:0000313" key="3">
    <source>
        <dbReference type="Ensembl" id="ENSNMLP00000022872.1"/>
    </source>
</evidence>
<dbReference type="Gene3D" id="2.60.40.10">
    <property type="entry name" value="Immunoglobulins"/>
    <property type="match status" value="2"/>
</dbReference>
<keyword evidence="1" id="KW-0732">Signal</keyword>
<dbReference type="FunFam" id="2.60.40.10:FF:001230">
    <property type="entry name" value="Immunoglobulin kappa variable 8-16"/>
    <property type="match status" value="1"/>
</dbReference>
<dbReference type="InterPro" id="IPR036179">
    <property type="entry name" value="Ig-like_dom_sf"/>
</dbReference>
<dbReference type="InterPro" id="IPR050150">
    <property type="entry name" value="IgV_Light_Chain"/>
</dbReference>
<feature type="signal peptide" evidence="1">
    <location>
        <begin position="1"/>
        <end position="19"/>
    </location>
</feature>
<proteinExistence type="predicted"/>
<organism evidence="3 4">
    <name type="scientific">Neogobius melanostomus</name>
    <name type="common">round goby</name>
    <dbReference type="NCBI Taxonomy" id="47308"/>
    <lineage>
        <taxon>Eukaryota</taxon>
        <taxon>Metazoa</taxon>
        <taxon>Chordata</taxon>
        <taxon>Craniata</taxon>
        <taxon>Vertebrata</taxon>
        <taxon>Euteleostomi</taxon>
        <taxon>Actinopterygii</taxon>
        <taxon>Neopterygii</taxon>
        <taxon>Teleostei</taxon>
        <taxon>Neoteleostei</taxon>
        <taxon>Acanthomorphata</taxon>
        <taxon>Gobiaria</taxon>
        <taxon>Gobiiformes</taxon>
        <taxon>Gobioidei</taxon>
        <taxon>Gobiidae</taxon>
        <taxon>Benthophilinae</taxon>
        <taxon>Neogobiini</taxon>
        <taxon>Neogobius</taxon>
    </lineage>
</organism>
<evidence type="ECO:0000313" key="4">
    <source>
        <dbReference type="Proteomes" id="UP000694523"/>
    </source>
</evidence>
<dbReference type="PROSITE" id="PS50835">
    <property type="entry name" value="IG_LIKE"/>
    <property type="match status" value="2"/>
</dbReference>
<dbReference type="Pfam" id="PF07654">
    <property type="entry name" value="C1-set"/>
    <property type="match status" value="1"/>
</dbReference>
<dbReference type="SMART" id="SM00406">
    <property type="entry name" value="IGv"/>
    <property type="match status" value="1"/>
</dbReference>
<dbReference type="PANTHER" id="PTHR23267">
    <property type="entry name" value="IMMUNOGLOBULIN LIGHT CHAIN"/>
    <property type="match status" value="1"/>
</dbReference>
<name>A0A8C6TJ81_9GOBI</name>
<dbReference type="Proteomes" id="UP000694523">
    <property type="component" value="Unplaced"/>
</dbReference>
<dbReference type="InterPro" id="IPR013106">
    <property type="entry name" value="Ig_V-set"/>
</dbReference>
<feature type="domain" description="Ig-like" evidence="2">
    <location>
        <begin position="20"/>
        <end position="109"/>
    </location>
</feature>
<protein>
    <recommendedName>
        <fullName evidence="2">Ig-like domain-containing protein</fullName>
    </recommendedName>
</protein>
<feature type="domain" description="Ig-like" evidence="2">
    <location>
        <begin position="139"/>
        <end position="232"/>
    </location>
</feature>
<dbReference type="InterPro" id="IPR003597">
    <property type="entry name" value="Ig_C1-set"/>
</dbReference>
<reference evidence="3" key="2">
    <citation type="submission" date="2025-09" db="UniProtKB">
        <authorList>
            <consortium name="Ensembl"/>
        </authorList>
    </citation>
    <scope>IDENTIFICATION</scope>
</reference>
<evidence type="ECO:0000259" key="2">
    <source>
        <dbReference type="PROSITE" id="PS50835"/>
    </source>
</evidence>
<dbReference type="SMART" id="SM00407">
    <property type="entry name" value="IGc1"/>
    <property type="match status" value="1"/>
</dbReference>
<sequence length="243" mass="26075">MSLMSLQLFLLALGLLASSGEILLTQTPAAAAVERGASVFLRCRSNSDLGYHLNWHLLKGTESPKLLIYYATNRHTGASSRFSGSGSGTDFTLTISGFEAEDEGVYYCQQHATLHDFVSLWLTFGGGTRLELNLGRVEPALTVLPPSRSELAQGKATLMCLANKGFPSDWRVSWKVSGAGVSAVDHRPSPALPLKDGLYSWSVGLTLTAQQWREGAVAVSCEARQGSQSPVSHTLSALQCSQD</sequence>
<dbReference type="SMART" id="SM00409">
    <property type="entry name" value="IG"/>
    <property type="match status" value="1"/>
</dbReference>